<evidence type="ECO:0000313" key="3">
    <source>
        <dbReference type="EMBL" id="VFK35301.1"/>
    </source>
</evidence>
<dbReference type="EMBL" id="CAADFP010000357">
    <property type="protein sequence ID" value="VFK35301.1"/>
    <property type="molecule type" value="Genomic_DNA"/>
</dbReference>
<sequence>METAHLLKTETDRIEWKQTEKDTKDIARAVCALANDLGDTHEDGYLVLGVRKDGTPAGIKGDQLDNIQQKLNSLLTSTQILPTPSCDISAREYDKKHIIAVCVQPYPTPPVVTVNQTAWVPPRAVQFW</sequence>
<protein>
    <submittedName>
        <fullName evidence="3">DNA-binding domain-containing protein</fullName>
    </submittedName>
</protein>
<proteinExistence type="predicted"/>
<dbReference type="InterPro" id="IPR007421">
    <property type="entry name" value="Schlafen_AlbA_2_dom"/>
</dbReference>
<evidence type="ECO:0000259" key="1">
    <source>
        <dbReference type="Pfam" id="PF04326"/>
    </source>
</evidence>
<accession>A0A450Y182</accession>
<keyword evidence="3" id="KW-0238">DNA-binding</keyword>
<gene>
    <name evidence="2" type="ORF">BECKLPF1236A_GA0070988_103502</name>
    <name evidence="3" type="ORF">BECKLPF1236C_GA0070990_103572</name>
</gene>
<dbReference type="EMBL" id="CAADFM010000350">
    <property type="protein sequence ID" value="VFK22602.1"/>
    <property type="molecule type" value="Genomic_DNA"/>
</dbReference>
<evidence type="ECO:0000313" key="2">
    <source>
        <dbReference type="EMBL" id="VFK22602.1"/>
    </source>
</evidence>
<reference evidence="3" key="1">
    <citation type="submission" date="2019-02" db="EMBL/GenBank/DDBJ databases">
        <authorList>
            <person name="Gruber-Vodicka R. H."/>
            <person name="Seah K. B. B."/>
        </authorList>
    </citation>
    <scope>NUCLEOTIDE SEQUENCE</scope>
    <source>
        <strain evidence="2">BECK_S312</strain>
        <strain evidence="3">BECK_S426</strain>
    </source>
</reference>
<dbReference type="Gene3D" id="3.30.950.30">
    <property type="entry name" value="Schlafen, AAA domain"/>
    <property type="match status" value="1"/>
</dbReference>
<dbReference type="InterPro" id="IPR038461">
    <property type="entry name" value="Schlafen_AlbA_2_dom_sf"/>
</dbReference>
<organism evidence="3">
    <name type="scientific">Candidatus Kentrum sp. LPFa</name>
    <dbReference type="NCBI Taxonomy" id="2126335"/>
    <lineage>
        <taxon>Bacteria</taxon>
        <taxon>Pseudomonadati</taxon>
        <taxon>Pseudomonadota</taxon>
        <taxon>Gammaproteobacteria</taxon>
        <taxon>Candidatus Kentrum</taxon>
    </lineage>
</organism>
<dbReference type="AlphaFoldDB" id="A0A450Y182"/>
<name>A0A450Y182_9GAMM</name>
<dbReference type="Pfam" id="PF04326">
    <property type="entry name" value="SLFN_AlbA_2"/>
    <property type="match status" value="1"/>
</dbReference>
<dbReference type="GO" id="GO:0003677">
    <property type="term" value="F:DNA binding"/>
    <property type="evidence" value="ECO:0007669"/>
    <property type="project" value="UniProtKB-KW"/>
</dbReference>
<feature type="domain" description="Schlafen AlbA-2" evidence="1">
    <location>
        <begin position="10"/>
        <end position="113"/>
    </location>
</feature>